<name>A0AAJ8BRM4_ASPNG</name>
<organism evidence="1">
    <name type="scientific">Aspergillus niger</name>
    <dbReference type="NCBI Taxonomy" id="5061"/>
    <lineage>
        <taxon>Eukaryota</taxon>
        <taxon>Fungi</taxon>
        <taxon>Dikarya</taxon>
        <taxon>Ascomycota</taxon>
        <taxon>Pezizomycotina</taxon>
        <taxon>Eurotiomycetes</taxon>
        <taxon>Eurotiomycetidae</taxon>
        <taxon>Eurotiales</taxon>
        <taxon>Aspergillaceae</taxon>
        <taxon>Aspergillus</taxon>
        <taxon>Aspergillus subgen. Circumdati</taxon>
    </lineage>
</organism>
<reference evidence="1" key="1">
    <citation type="submission" date="2025-02" db="EMBL/GenBank/DDBJ databases">
        <authorList>
            <consortium name="NCBI Genome Project"/>
        </authorList>
    </citation>
    <scope>NUCLEOTIDE SEQUENCE</scope>
</reference>
<protein>
    <submittedName>
        <fullName evidence="1">Uncharacterized protein</fullName>
    </submittedName>
</protein>
<reference evidence="1" key="2">
    <citation type="submission" date="2025-08" db="UniProtKB">
        <authorList>
            <consortium name="RefSeq"/>
        </authorList>
    </citation>
    <scope>IDENTIFICATION</scope>
</reference>
<dbReference type="VEuPathDB" id="FungiDB:An15g06340"/>
<dbReference type="RefSeq" id="XP_059602605.1">
    <property type="nucleotide sequence ID" value="XM_059744755.1"/>
</dbReference>
<accession>A0AAJ8BRM4</accession>
<sequence length="203" mass="21608">MDRLRRIAARFADPIIVPACIRGRSGPGLRNPSTQDGAEPADGRGPCLYGLQGPPPRGHCGIAAASAQHTIEAAALTGDCVERAAEQSPNVLKNPLCINLESRVHLTARASKLDLHDARTVTIGQTTAEWVGVEEGQVMLDARPWAAIGSPALTEECDSAEHFLKLAVPLSASSSHLPLFLNFVSRWKVEAAGAHHEQAGKFK</sequence>
<dbReference type="GeneID" id="84593243"/>
<dbReference type="KEGG" id="ang:An15g06340"/>
<proteinExistence type="predicted"/>
<gene>
    <name evidence="1" type="ORF">An15g06340</name>
</gene>
<dbReference type="AlphaFoldDB" id="A0AAJ8BRM4"/>
<evidence type="ECO:0000313" key="1">
    <source>
        <dbReference type="RefSeq" id="XP_059602605.1"/>
    </source>
</evidence>